<keyword evidence="4" id="KW-1185">Reference proteome</keyword>
<proteinExistence type="predicted"/>
<dbReference type="RefSeq" id="XP_038058792.1">
    <property type="nucleotide sequence ID" value="XM_038202864.1"/>
</dbReference>
<evidence type="ECO:0000313" key="4">
    <source>
        <dbReference type="Proteomes" id="UP000887568"/>
    </source>
</evidence>
<accession>A0A914A4L7</accession>
<dbReference type="Proteomes" id="UP000887568">
    <property type="component" value="Unplaced"/>
</dbReference>
<keyword evidence="1" id="KW-0812">Transmembrane</keyword>
<evidence type="ECO:0000259" key="2">
    <source>
        <dbReference type="PROSITE" id="PS50835"/>
    </source>
</evidence>
<protein>
    <recommendedName>
        <fullName evidence="2">Ig-like domain-containing protein</fullName>
    </recommendedName>
</protein>
<reference evidence="3" key="1">
    <citation type="submission" date="2022-11" db="UniProtKB">
        <authorList>
            <consortium name="EnsemblMetazoa"/>
        </authorList>
    </citation>
    <scope>IDENTIFICATION</scope>
</reference>
<dbReference type="SUPFAM" id="SSF52540">
    <property type="entry name" value="P-loop containing nucleoside triphosphate hydrolases"/>
    <property type="match status" value="1"/>
</dbReference>
<dbReference type="PROSITE" id="PS50835">
    <property type="entry name" value="IG_LIKE"/>
    <property type="match status" value="1"/>
</dbReference>
<organism evidence="3 4">
    <name type="scientific">Patiria miniata</name>
    <name type="common">Bat star</name>
    <name type="synonym">Asterina miniata</name>
    <dbReference type="NCBI Taxonomy" id="46514"/>
    <lineage>
        <taxon>Eukaryota</taxon>
        <taxon>Metazoa</taxon>
        <taxon>Echinodermata</taxon>
        <taxon>Eleutherozoa</taxon>
        <taxon>Asterozoa</taxon>
        <taxon>Asteroidea</taxon>
        <taxon>Valvatacea</taxon>
        <taxon>Valvatida</taxon>
        <taxon>Asterinidae</taxon>
        <taxon>Patiria</taxon>
    </lineage>
</organism>
<dbReference type="Gene3D" id="3.40.50.300">
    <property type="entry name" value="P-loop containing nucleotide triphosphate hydrolases"/>
    <property type="match status" value="1"/>
</dbReference>
<dbReference type="PANTHER" id="PTHR46312:SF2">
    <property type="entry name" value="NUCLEOTIDE-BINDING OLIGOMERIZATION DOMAIN-CONTAINING PROTEIN 2-LIKE"/>
    <property type="match status" value="1"/>
</dbReference>
<keyword evidence="1" id="KW-0472">Membrane</keyword>
<dbReference type="InterPro" id="IPR036179">
    <property type="entry name" value="Ig-like_dom_sf"/>
</dbReference>
<dbReference type="EnsemblMetazoa" id="XM_038202864.1">
    <property type="protein sequence ID" value="XP_038058792.1"/>
    <property type="gene ID" value="LOC119730080"/>
</dbReference>
<dbReference type="PANTHER" id="PTHR46312">
    <property type="entry name" value="NACHT DOMAIN-CONTAINING PROTEIN"/>
    <property type="match status" value="1"/>
</dbReference>
<feature type="transmembrane region" description="Helical" evidence="1">
    <location>
        <begin position="282"/>
        <end position="305"/>
    </location>
</feature>
<dbReference type="AlphaFoldDB" id="A0A914A4L7"/>
<keyword evidence="1" id="KW-1133">Transmembrane helix</keyword>
<feature type="domain" description="Ig-like" evidence="2">
    <location>
        <begin position="19"/>
        <end position="128"/>
    </location>
</feature>
<dbReference type="InterPro" id="IPR007110">
    <property type="entry name" value="Ig-like_dom"/>
</dbReference>
<dbReference type="Gene3D" id="2.60.40.10">
    <property type="entry name" value="Immunoglobulins"/>
    <property type="match status" value="1"/>
</dbReference>
<sequence length="473" mass="52674">MNLRFVNTTQGESVIFCLSQVLPLGKHTYLQFGESEEVECPLITDENFSIRDVDSAYWYKDVVATENLVISNFEGTIYEGPSIVSGKYFLTERLSLVINNITASDEGQFFCQLKTGRPGFQTASVDVTVFVPPNGPSPEVEECRLTDSKDGCLIELHPKEETYHLTCHVINARPAVKLRWLRVFNDGSTEAVTNITYRVNGTLQNVSQIQENYLFSTFAMVTEVYHEETTLCCQATGIAMGDRNGAFRKVHITRLDIPTRSYSTQPQVSTDSSKSEGGVHGILIALCIIIGILIVVIVAGIILVFKKRSTRNSTYNTVRMTDVNNADLEKGDETLRSCADQLKTYYKGMLNTIRTHPVFARCINKIKDVFIDLQLLRETGKTVKSEKMVRIRGRREFYPDNPVKEPLDSQDDLIRLLDEEGHVALVGTAGSGKTTLTRKIACDWACQMAGSVLSCFKLVVVLGTCGCHSENSA</sequence>
<evidence type="ECO:0000256" key="1">
    <source>
        <dbReference type="SAM" id="Phobius"/>
    </source>
</evidence>
<dbReference type="InterPro" id="IPR027417">
    <property type="entry name" value="P-loop_NTPase"/>
</dbReference>
<dbReference type="GeneID" id="119730080"/>
<evidence type="ECO:0000313" key="3">
    <source>
        <dbReference type="EnsemblMetazoa" id="XP_038058792.1"/>
    </source>
</evidence>
<name>A0A914A4L7_PATMI</name>
<dbReference type="SUPFAM" id="SSF48726">
    <property type="entry name" value="Immunoglobulin"/>
    <property type="match status" value="1"/>
</dbReference>
<dbReference type="InterPro" id="IPR013783">
    <property type="entry name" value="Ig-like_fold"/>
</dbReference>